<reference evidence="2 3" key="1">
    <citation type="submission" date="2018-05" db="EMBL/GenBank/DDBJ databases">
        <title>Brachybacterium sp. M1HQ-2T, whole genome shotgun sequence.</title>
        <authorList>
            <person name="Tuo L."/>
        </authorList>
    </citation>
    <scope>NUCLEOTIDE SEQUENCE [LARGE SCALE GENOMIC DNA]</scope>
    <source>
        <strain evidence="2 3">M1HQ-2</strain>
    </source>
</reference>
<dbReference type="Proteomes" id="UP000245590">
    <property type="component" value="Unassembled WGS sequence"/>
</dbReference>
<dbReference type="EMBL" id="QFKX01000005">
    <property type="protein sequence ID" value="PWH05343.1"/>
    <property type="molecule type" value="Genomic_DNA"/>
</dbReference>
<sequence length="157" mass="16584">MLFAVMMVASCGETAPGESETVEQSTSSTPSEAEPVTADATGLFNPDSMKAAVAELGAQCENDWIMNADSESCIDITTPGVGSFMIIEAPEKDTMMSRTAGGWDAGGPYTSVWNDDYGFMYPDAWAGEWGDPIIQDCIAGESVCLMQMADDAPALLN</sequence>
<feature type="region of interest" description="Disordered" evidence="1">
    <location>
        <begin position="13"/>
        <end position="42"/>
    </location>
</feature>
<name>A0A2U2RHJ3_9MICO</name>
<gene>
    <name evidence="2" type="ORF">DEO23_12165</name>
</gene>
<evidence type="ECO:0000256" key="1">
    <source>
        <dbReference type="SAM" id="MobiDB-lite"/>
    </source>
</evidence>
<dbReference type="AlphaFoldDB" id="A0A2U2RHJ3"/>
<organism evidence="2 3">
    <name type="scientific">Brachybacterium endophyticum</name>
    <dbReference type="NCBI Taxonomy" id="2182385"/>
    <lineage>
        <taxon>Bacteria</taxon>
        <taxon>Bacillati</taxon>
        <taxon>Actinomycetota</taxon>
        <taxon>Actinomycetes</taxon>
        <taxon>Micrococcales</taxon>
        <taxon>Dermabacteraceae</taxon>
        <taxon>Brachybacterium</taxon>
    </lineage>
</organism>
<proteinExistence type="predicted"/>
<protein>
    <submittedName>
        <fullName evidence="2">Uncharacterized protein</fullName>
    </submittedName>
</protein>
<evidence type="ECO:0000313" key="2">
    <source>
        <dbReference type="EMBL" id="PWH05343.1"/>
    </source>
</evidence>
<evidence type="ECO:0000313" key="3">
    <source>
        <dbReference type="Proteomes" id="UP000245590"/>
    </source>
</evidence>
<keyword evidence="3" id="KW-1185">Reference proteome</keyword>
<feature type="compositionally biased region" description="Low complexity" evidence="1">
    <location>
        <begin position="18"/>
        <end position="32"/>
    </location>
</feature>
<dbReference type="RefSeq" id="WP_109276307.1">
    <property type="nucleotide sequence ID" value="NZ_QFKX01000005.1"/>
</dbReference>
<comment type="caution">
    <text evidence="2">The sequence shown here is derived from an EMBL/GenBank/DDBJ whole genome shotgun (WGS) entry which is preliminary data.</text>
</comment>
<accession>A0A2U2RHJ3</accession>